<evidence type="ECO:0000313" key="4">
    <source>
        <dbReference type="EMBL" id="EFM65101.1"/>
    </source>
</evidence>
<dbReference type="PANTHER" id="PTHR12715:SF4">
    <property type="entry name" value="EAMA DOMAIN-CONTAINING PROTEIN"/>
    <property type="match status" value="1"/>
</dbReference>
<proteinExistence type="inferred from homology"/>
<protein>
    <submittedName>
        <fullName evidence="4">Putative membrane protein</fullName>
    </submittedName>
</protein>
<dbReference type="STRING" id="596315.HMPREF0634_1175"/>
<dbReference type="OrthoDB" id="9809509at2"/>
<feature type="transmembrane region" description="Helical" evidence="2">
    <location>
        <begin position="146"/>
        <end position="166"/>
    </location>
</feature>
<feature type="transmembrane region" description="Helical" evidence="2">
    <location>
        <begin position="31"/>
        <end position="54"/>
    </location>
</feature>
<dbReference type="PANTHER" id="PTHR12715">
    <property type="entry name" value="TRANSPORTER, DRUG/METABOLITE EXPORTER FAMILY"/>
    <property type="match status" value="1"/>
</dbReference>
<feature type="transmembrane region" description="Helical" evidence="2">
    <location>
        <begin position="90"/>
        <end position="109"/>
    </location>
</feature>
<dbReference type="GO" id="GO:0016020">
    <property type="term" value="C:membrane"/>
    <property type="evidence" value="ECO:0007669"/>
    <property type="project" value="InterPro"/>
</dbReference>
<feature type="transmembrane region" description="Helical" evidence="2">
    <location>
        <begin position="210"/>
        <end position="235"/>
    </location>
</feature>
<feature type="domain" description="EamA" evidence="3">
    <location>
        <begin position="148"/>
        <end position="283"/>
    </location>
</feature>
<dbReference type="EMBL" id="ADGQ01000027">
    <property type="protein sequence ID" value="EFM65101.1"/>
    <property type="molecule type" value="Genomic_DNA"/>
</dbReference>
<dbReference type="RefSeq" id="WP_007788690.1">
    <property type="nucleotide sequence ID" value="NZ_ADGQ01000027.1"/>
</dbReference>
<accession>E0E1Z1</accession>
<reference evidence="4 5" key="1">
    <citation type="submission" date="2010-08" db="EMBL/GenBank/DDBJ databases">
        <authorList>
            <person name="Harkins D.M."/>
            <person name="Madupu R."/>
            <person name="Durkin A.S."/>
            <person name="Torralba M."/>
            <person name="Methe B."/>
            <person name="Sutton G.G."/>
            <person name="Nelson K.E."/>
        </authorList>
    </citation>
    <scope>NUCLEOTIDE SEQUENCE [LARGE SCALE GENOMIC DNA]</scope>
    <source>
        <strain evidence="4 5">DSM 17678</strain>
    </source>
</reference>
<keyword evidence="5" id="KW-1185">Reference proteome</keyword>
<name>E0E1Z1_9FIRM</name>
<evidence type="ECO:0000313" key="5">
    <source>
        <dbReference type="Proteomes" id="UP000003244"/>
    </source>
</evidence>
<feature type="transmembrane region" description="Helical" evidence="2">
    <location>
        <begin position="242"/>
        <end position="261"/>
    </location>
</feature>
<dbReference type="Proteomes" id="UP000003244">
    <property type="component" value="Unassembled WGS sequence"/>
</dbReference>
<dbReference type="GeneID" id="84800233"/>
<evidence type="ECO:0000259" key="3">
    <source>
        <dbReference type="Pfam" id="PF00892"/>
    </source>
</evidence>
<organism evidence="4 5">
    <name type="scientific">Peptostreptococcus stomatis DSM 17678</name>
    <dbReference type="NCBI Taxonomy" id="596315"/>
    <lineage>
        <taxon>Bacteria</taxon>
        <taxon>Bacillati</taxon>
        <taxon>Bacillota</taxon>
        <taxon>Clostridia</taxon>
        <taxon>Peptostreptococcales</taxon>
        <taxon>Peptostreptococcaceae</taxon>
        <taxon>Peptostreptococcus</taxon>
    </lineage>
</organism>
<keyword evidence="2" id="KW-0812">Transmembrane</keyword>
<feature type="transmembrane region" description="Helical" evidence="2">
    <location>
        <begin position="267"/>
        <end position="284"/>
    </location>
</feature>
<dbReference type="InterPro" id="IPR000620">
    <property type="entry name" value="EamA_dom"/>
</dbReference>
<dbReference type="SUPFAM" id="SSF103481">
    <property type="entry name" value="Multidrug resistance efflux transporter EmrE"/>
    <property type="match status" value="2"/>
</dbReference>
<dbReference type="InterPro" id="IPR052756">
    <property type="entry name" value="Alkyne_AA_exporter"/>
</dbReference>
<dbReference type="Pfam" id="PF00892">
    <property type="entry name" value="EamA"/>
    <property type="match status" value="2"/>
</dbReference>
<comment type="similarity">
    <text evidence="1">Belongs to the EamA transporter family.</text>
</comment>
<feature type="transmembrane region" description="Helical" evidence="2">
    <location>
        <begin position="66"/>
        <end position="84"/>
    </location>
</feature>
<comment type="caution">
    <text evidence="4">The sequence shown here is derived from an EMBL/GenBank/DDBJ whole genome shotgun (WGS) entry which is preliminary data.</text>
</comment>
<feature type="transmembrane region" description="Helical" evidence="2">
    <location>
        <begin position="178"/>
        <end position="198"/>
    </location>
</feature>
<evidence type="ECO:0000256" key="1">
    <source>
        <dbReference type="ARBA" id="ARBA00007362"/>
    </source>
</evidence>
<dbReference type="eggNOG" id="COG0697">
    <property type="taxonomic scope" value="Bacteria"/>
</dbReference>
<dbReference type="AlphaFoldDB" id="E0E1Z1"/>
<keyword evidence="2" id="KW-0472">Membrane</keyword>
<dbReference type="InterPro" id="IPR037185">
    <property type="entry name" value="EmrE-like"/>
</dbReference>
<gene>
    <name evidence="4" type="ORF">HMPREF0634_1175</name>
</gene>
<feature type="domain" description="EamA" evidence="3">
    <location>
        <begin position="7"/>
        <end position="138"/>
    </location>
</feature>
<sequence>MNKKLKVNLLGLATISFWALAFPFSKVAMQHFTPFALGFLRVCIASVVLLIIGIFTKIRLPKARDIGWLFLSAACGFGVYLFVFNKGIQTITSASSSIIIALTPILTAIESSKVYGEKINKVGWVSMITAFGGVLIMMLWDGVLSVNAGMIWTLAASVLFSIYNNLNRKLSMDGYKGIEIVTYSMVFSILILSPFAIQAKGELVAASGKFILVLLVLSVFSSAIAYFLWSIALSIADNTSEVANFSFLTPFFATLLGSIVLGEIPNLGTIIGGIIIVASMVVFSKRNMLYKVKK</sequence>
<keyword evidence="2" id="KW-1133">Transmembrane helix</keyword>
<feature type="transmembrane region" description="Helical" evidence="2">
    <location>
        <begin position="121"/>
        <end position="140"/>
    </location>
</feature>
<evidence type="ECO:0000256" key="2">
    <source>
        <dbReference type="SAM" id="Phobius"/>
    </source>
</evidence>